<feature type="compositionally biased region" description="Basic and acidic residues" evidence="11">
    <location>
        <begin position="282"/>
        <end position="305"/>
    </location>
</feature>
<feature type="region of interest" description="Disordered" evidence="11">
    <location>
        <begin position="152"/>
        <end position="199"/>
    </location>
</feature>
<accession>A0A834H038</accession>
<evidence type="ECO:0000256" key="1">
    <source>
        <dbReference type="ARBA" id="ARBA00004240"/>
    </source>
</evidence>
<dbReference type="InterPro" id="IPR013886">
    <property type="entry name" value="PI31_Prot_C"/>
</dbReference>
<evidence type="ECO:0008006" key="16">
    <source>
        <dbReference type="Google" id="ProtNLM"/>
    </source>
</evidence>
<dbReference type="GO" id="GO:0005783">
    <property type="term" value="C:endoplasmic reticulum"/>
    <property type="evidence" value="ECO:0007669"/>
    <property type="project" value="UniProtKB-SubCell"/>
</dbReference>
<feature type="domain" description="PI31 proteasome regulator N-terminal" evidence="13">
    <location>
        <begin position="15"/>
        <end position="152"/>
    </location>
</feature>
<reference evidence="14" key="1">
    <citation type="submission" date="2019-11" db="EMBL/GenBank/DDBJ databases">
        <authorList>
            <person name="Liu Y."/>
            <person name="Hou J."/>
            <person name="Li T.-Q."/>
            <person name="Guan C.-H."/>
            <person name="Wu X."/>
            <person name="Wu H.-Z."/>
            <person name="Ling F."/>
            <person name="Zhang R."/>
            <person name="Shi X.-G."/>
            <person name="Ren J.-P."/>
            <person name="Chen E.-F."/>
            <person name="Sun J.-M."/>
        </authorList>
    </citation>
    <scope>NUCLEOTIDE SEQUENCE</scope>
    <source>
        <strain evidence="14">Adult_tree_wgs_1</strain>
        <tissue evidence="14">Leaves</tissue>
    </source>
</reference>
<keyword evidence="8" id="KW-0647">Proteasome</keyword>
<dbReference type="Pfam" id="PF11566">
    <property type="entry name" value="PI31_Prot_N"/>
    <property type="match status" value="1"/>
</dbReference>
<evidence type="ECO:0000256" key="3">
    <source>
        <dbReference type="ARBA" id="ARBA00006405"/>
    </source>
</evidence>
<evidence type="ECO:0000256" key="9">
    <source>
        <dbReference type="ARBA" id="ARBA00022990"/>
    </source>
</evidence>
<comment type="subcellular location">
    <subcellularLocation>
        <location evidence="2">Cytoplasm</location>
    </subcellularLocation>
    <subcellularLocation>
        <location evidence="1">Endoplasmic reticulum</location>
    </subcellularLocation>
</comment>
<sequence length="305" mass="32791">MVDDKSVLAVIRAARPSLRNKADKVAFAVHASFVAAGFVLHATGAPAAADDALSSTCSDEVGVDNWNELDDDYAFLYTNPANSKKVLVKCLTMNDKLLVDALCEDSSEPIHLEINIGDYVTENGGSNYAVQYKNFEQLVKIIDKEILSKIIGTPKESPSTMPSSSRTRDMEDTEREIQRPQPSPGWAGKLGPDELSSRFDYPPVNPGGFSDLFPGPGAGMYPNRGDFGIGSGGMFVGPDHPLFRGSGRGIDPALPGGLPGVPPGARFDPYGPPGVPGFEPGRFVRDPRRSGPNHPDLEPFRDDYI</sequence>
<evidence type="ECO:0000256" key="4">
    <source>
        <dbReference type="ARBA" id="ARBA00022481"/>
    </source>
</evidence>
<dbReference type="InterPro" id="IPR021625">
    <property type="entry name" value="PI31_Prot_N"/>
</dbReference>
<evidence type="ECO:0000313" key="15">
    <source>
        <dbReference type="Proteomes" id="UP000626092"/>
    </source>
</evidence>
<dbReference type="GO" id="GO:0000502">
    <property type="term" value="C:proteasome complex"/>
    <property type="evidence" value="ECO:0007669"/>
    <property type="project" value="UniProtKB-KW"/>
</dbReference>
<keyword evidence="5" id="KW-0963">Cytoplasm</keyword>
<dbReference type="Proteomes" id="UP000626092">
    <property type="component" value="Unassembled WGS sequence"/>
</dbReference>
<evidence type="ECO:0000313" key="14">
    <source>
        <dbReference type="EMBL" id="KAF7142386.1"/>
    </source>
</evidence>
<dbReference type="GO" id="GO:0070628">
    <property type="term" value="F:proteasome binding"/>
    <property type="evidence" value="ECO:0007669"/>
    <property type="project" value="InterPro"/>
</dbReference>
<dbReference type="GO" id="GO:0043161">
    <property type="term" value="P:proteasome-mediated ubiquitin-dependent protein catabolic process"/>
    <property type="evidence" value="ECO:0007669"/>
    <property type="project" value="InterPro"/>
</dbReference>
<evidence type="ECO:0000259" key="12">
    <source>
        <dbReference type="Pfam" id="PF08577"/>
    </source>
</evidence>
<evidence type="ECO:0000256" key="11">
    <source>
        <dbReference type="SAM" id="MobiDB-lite"/>
    </source>
</evidence>
<evidence type="ECO:0000256" key="2">
    <source>
        <dbReference type="ARBA" id="ARBA00004496"/>
    </source>
</evidence>
<dbReference type="GO" id="GO:0004866">
    <property type="term" value="F:endopeptidase inhibitor activity"/>
    <property type="evidence" value="ECO:0007669"/>
    <property type="project" value="InterPro"/>
</dbReference>
<evidence type="ECO:0000256" key="8">
    <source>
        <dbReference type="ARBA" id="ARBA00022942"/>
    </source>
</evidence>
<dbReference type="Pfam" id="PF08577">
    <property type="entry name" value="PI31_Prot_C"/>
    <property type="match status" value="1"/>
</dbReference>
<dbReference type="PANTHER" id="PTHR13266">
    <property type="entry name" value="PROTEASOME INHIBITOR"/>
    <property type="match status" value="1"/>
</dbReference>
<keyword evidence="6" id="KW-0597">Phosphoprotein</keyword>
<feature type="region of interest" description="Disordered" evidence="11">
    <location>
        <begin position="263"/>
        <end position="305"/>
    </location>
</feature>
<keyword evidence="4" id="KW-0488">Methylation</keyword>
<evidence type="ECO:0000256" key="5">
    <source>
        <dbReference type="ARBA" id="ARBA00022490"/>
    </source>
</evidence>
<feature type="compositionally biased region" description="Basic and acidic residues" evidence="11">
    <location>
        <begin position="166"/>
        <end position="178"/>
    </location>
</feature>
<dbReference type="OrthoDB" id="68090at2759"/>
<keyword evidence="7" id="KW-0256">Endoplasmic reticulum</keyword>
<gene>
    <name evidence="14" type="ORF">RHSIM_Rhsim05G0199700</name>
</gene>
<evidence type="ECO:0000259" key="13">
    <source>
        <dbReference type="Pfam" id="PF11566"/>
    </source>
</evidence>
<feature type="domain" description="PI31 proteasome regulator C-terminal" evidence="12">
    <location>
        <begin position="208"/>
        <end position="272"/>
    </location>
</feature>
<dbReference type="PANTHER" id="PTHR13266:SF1">
    <property type="entry name" value="PROTEASOME INHIBITOR PI31 SUBUNIT"/>
    <property type="match status" value="1"/>
</dbReference>
<organism evidence="14 15">
    <name type="scientific">Rhododendron simsii</name>
    <name type="common">Sims's rhododendron</name>
    <dbReference type="NCBI Taxonomy" id="118357"/>
    <lineage>
        <taxon>Eukaryota</taxon>
        <taxon>Viridiplantae</taxon>
        <taxon>Streptophyta</taxon>
        <taxon>Embryophyta</taxon>
        <taxon>Tracheophyta</taxon>
        <taxon>Spermatophyta</taxon>
        <taxon>Magnoliopsida</taxon>
        <taxon>eudicotyledons</taxon>
        <taxon>Gunneridae</taxon>
        <taxon>Pentapetalae</taxon>
        <taxon>asterids</taxon>
        <taxon>Ericales</taxon>
        <taxon>Ericaceae</taxon>
        <taxon>Ericoideae</taxon>
        <taxon>Rhodoreae</taxon>
        <taxon>Rhododendron</taxon>
    </lineage>
</organism>
<evidence type="ECO:0000256" key="10">
    <source>
        <dbReference type="ARBA" id="ARBA00024805"/>
    </source>
</evidence>
<proteinExistence type="inferred from homology"/>
<keyword evidence="15" id="KW-1185">Reference proteome</keyword>
<comment type="similarity">
    <text evidence="3">Belongs to the proteasome inhibitor PI31 family.</text>
</comment>
<dbReference type="Gene3D" id="3.40.1000.30">
    <property type="match status" value="1"/>
</dbReference>
<protein>
    <recommendedName>
        <fullName evidence="16">Proteasome inhibitor PI31 subunit</fullName>
    </recommendedName>
</protein>
<dbReference type="EMBL" id="WJXA01000005">
    <property type="protein sequence ID" value="KAF7142386.1"/>
    <property type="molecule type" value="Genomic_DNA"/>
</dbReference>
<comment type="function">
    <text evidence="10">Plays an important role in control of proteasome function. Inhibits the hydrolysis of protein and peptide substrates by the 20S proteasome. Also inhibits the activation of the proteasome by the proteasome regulatory proteins PA700 and PA28.</text>
</comment>
<keyword evidence="9" id="KW-0007">Acetylation</keyword>
<name>A0A834H038_RHOSS</name>
<evidence type="ECO:0000256" key="6">
    <source>
        <dbReference type="ARBA" id="ARBA00022553"/>
    </source>
</evidence>
<dbReference type="AlphaFoldDB" id="A0A834H038"/>
<dbReference type="InterPro" id="IPR045128">
    <property type="entry name" value="PI31-like"/>
</dbReference>
<comment type="caution">
    <text evidence="14">The sequence shown here is derived from an EMBL/GenBank/DDBJ whole genome shotgun (WGS) entry which is preliminary data.</text>
</comment>
<evidence type="ECO:0000256" key="7">
    <source>
        <dbReference type="ARBA" id="ARBA00022824"/>
    </source>
</evidence>